<evidence type="ECO:0008006" key="5">
    <source>
        <dbReference type="Google" id="ProtNLM"/>
    </source>
</evidence>
<protein>
    <recommendedName>
        <fullName evidence="5">ROK family transcriptional regulator</fullName>
    </recommendedName>
</protein>
<dbReference type="Gene3D" id="1.10.10.10">
    <property type="entry name" value="Winged helix-like DNA-binding domain superfamily/Winged helix DNA-binding domain"/>
    <property type="match status" value="1"/>
</dbReference>
<evidence type="ECO:0000256" key="2">
    <source>
        <dbReference type="SAM" id="MobiDB-lite"/>
    </source>
</evidence>
<gene>
    <name evidence="3" type="ORF">GCM10010503_56690</name>
</gene>
<feature type="region of interest" description="Disordered" evidence="2">
    <location>
        <begin position="405"/>
        <end position="429"/>
    </location>
</feature>
<reference evidence="3" key="1">
    <citation type="journal article" date="2014" name="Int. J. Syst. Evol. Microbiol.">
        <title>Complete genome sequence of Corynebacterium casei LMG S-19264T (=DSM 44701T), isolated from a smear-ripened cheese.</title>
        <authorList>
            <consortium name="US DOE Joint Genome Institute (JGI-PGF)"/>
            <person name="Walter F."/>
            <person name="Albersmeier A."/>
            <person name="Kalinowski J."/>
            <person name="Ruckert C."/>
        </authorList>
    </citation>
    <scope>NUCLEOTIDE SEQUENCE</scope>
    <source>
        <strain evidence="3">JCM 4490</strain>
    </source>
</reference>
<dbReference type="AlphaFoldDB" id="A0A918JB63"/>
<comment type="similarity">
    <text evidence="1">Belongs to the ROK (NagC/XylR) family.</text>
</comment>
<accession>A0A918JB63</accession>
<name>A0A918JB63_9ACTN</name>
<evidence type="ECO:0000313" key="4">
    <source>
        <dbReference type="Proteomes" id="UP000620224"/>
    </source>
</evidence>
<comment type="caution">
    <text evidence="3">The sequence shown here is derived from an EMBL/GenBank/DDBJ whole genome shotgun (WGS) entry which is preliminary data.</text>
</comment>
<dbReference type="PANTHER" id="PTHR18964">
    <property type="entry name" value="ROK (REPRESSOR, ORF, KINASE) FAMILY"/>
    <property type="match status" value="1"/>
</dbReference>
<sequence length="429" mass="44721">MAGLSGRTVRDLRRESRSAVLQRLYVDGPMSRHALGPATGLSSGSVSNVVAELLADGLVEEAGVIGAEVGRPRRLLRVRADSGRLIGVDVGETRVRVELFDLTLSELARVERALGPRGYEVDAVVGHVADGIAEVLRAAALAPGELLGVGIGVPGIIERTGEEGAVVHGQTIGWDTVPLERLLRRRVRLPLHVPYFIDNGAKALGQAEMWFGAGRGARNAVVVLFGSGVGACVVTEEAAQGRAVEWGHLTVRVGGRRCRCGARGCLEAYAGAESLVARWREAGGRPSAGAGEERALAELLAAARPADGRGPDPVAAAVLSETAAYLGAGLSDLINLFQPERVLVGGWAGLQLGGAFLDRVREHALAQALRHPASRVGVELGLLGPEAVTVGAAVLPLAEFFATGGRRPRPAPEPTAPPAWRTAVEGRLA</sequence>
<dbReference type="Pfam" id="PF00480">
    <property type="entry name" value="ROK"/>
    <property type="match status" value="1"/>
</dbReference>
<keyword evidence="4" id="KW-1185">Reference proteome</keyword>
<dbReference type="SUPFAM" id="SSF46785">
    <property type="entry name" value="Winged helix' DNA-binding domain"/>
    <property type="match status" value="1"/>
</dbReference>
<dbReference type="Gene3D" id="3.30.420.40">
    <property type="match status" value="2"/>
</dbReference>
<dbReference type="SUPFAM" id="SSF53067">
    <property type="entry name" value="Actin-like ATPase domain"/>
    <property type="match status" value="1"/>
</dbReference>
<dbReference type="RefSeq" id="WP_190018205.1">
    <property type="nucleotide sequence ID" value="NZ_BMUE01000015.1"/>
</dbReference>
<evidence type="ECO:0000313" key="3">
    <source>
        <dbReference type="EMBL" id="GGW71973.1"/>
    </source>
</evidence>
<proteinExistence type="inferred from homology"/>
<organism evidence="3 4">
    <name type="scientific">Streptomyces lucensis JCM 4490</name>
    <dbReference type="NCBI Taxonomy" id="1306176"/>
    <lineage>
        <taxon>Bacteria</taxon>
        <taxon>Bacillati</taxon>
        <taxon>Actinomycetota</taxon>
        <taxon>Actinomycetes</taxon>
        <taxon>Kitasatosporales</taxon>
        <taxon>Streptomycetaceae</taxon>
        <taxon>Streptomyces</taxon>
    </lineage>
</organism>
<dbReference type="InterPro" id="IPR043129">
    <property type="entry name" value="ATPase_NBD"/>
</dbReference>
<dbReference type="EMBL" id="BMUE01000015">
    <property type="protein sequence ID" value="GGW71973.1"/>
    <property type="molecule type" value="Genomic_DNA"/>
</dbReference>
<dbReference type="InterPro" id="IPR000600">
    <property type="entry name" value="ROK"/>
</dbReference>
<evidence type="ECO:0000256" key="1">
    <source>
        <dbReference type="ARBA" id="ARBA00006479"/>
    </source>
</evidence>
<dbReference type="Proteomes" id="UP000620224">
    <property type="component" value="Unassembled WGS sequence"/>
</dbReference>
<dbReference type="InterPro" id="IPR036390">
    <property type="entry name" value="WH_DNA-bd_sf"/>
</dbReference>
<dbReference type="InterPro" id="IPR036388">
    <property type="entry name" value="WH-like_DNA-bd_sf"/>
</dbReference>
<reference evidence="3" key="2">
    <citation type="submission" date="2020-09" db="EMBL/GenBank/DDBJ databases">
        <authorList>
            <person name="Sun Q."/>
            <person name="Ohkuma M."/>
        </authorList>
    </citation>
    <scope>NUCLEOTIDE SEQUENCE</scope>
    <source>
        <strain evidence="3">JCM 4490</strain>
    </source>
</reference>
<dbReference type="PANTHER" id="PTHR18964:SF149">
    <property type="entry name" value="BIFUNCTIONAL UDP-N-ACETYLGLUCOSAMINE 2-EPIMERASE_N-ACETYLMANNOSAMINE KINASE"/>
    <property type="match status" value="1"/>
</dbReference>